<reference evidence="3" key="2">
    <citation type="journal article" date="2023" name="Plants (Basel)">
        <title>Annotation of the Turnera subulata (Passifloraceae) Draft Genome Reveals the S-Locus Evolved after the Divergence of Turneroideae from Passifloroideae in a Stepwise Manner.</title>
        <authorList>
            <person name="Henning P.M."/>
            <person name="Roalson E.H."/>
            <person name="Mir W."/>
            <person name="McCubbin A.G."/>
            <person name="Shore J.S."/>
        </authorList>
    </citation>
    <scope>NUCLEOTIDE SEQUENCE</scope>
    <source>
        <strain evidence="3">F60SS</strain>
    </source>
</reference>
<organism evidence="3 4">
    <name type="scientific">Turnera subulata</name>
    <dbReference type="NCBI Taxonomy" id="218843"/>
    <lineage>
        <taxon>Eukaryota</taxon>
        <taxon>Viridiplantae</taxon>
        <taxon>Streptophyta</taxon>
        <taxon>Embryophyta</taxon>
        <taxon>Tracheophyta</taxon>
        <taxon>Spermatophyta</taxon>
        <taxon>Magnoliopsida</taxon>
        <taxon>eudicotyledons</taxon>
        <taxon>Gunneridae</taxon>
        <taxon>Pentapetalae</taxon>
        <taxon>rosids</taxon>
        <taxon>fabids</taxon>
        <taxon>Malpighiales</taxon>
        <taxon>Passifloraceae</taxon>
        <taxon>Turnera</taxon>
    </lineage>
</organism>
<feature type="non-terminal residue" evidence="3">
    <location>
        <position position="1"/>
    </location>
</feature>
<evidence type="ECO:0000256" key="2">
    <source>
        <dbReference type="ARBA" id="ARBA00022840"/>
    </source>
</evidence>
<dbReference type="GO" id="GO:0016301">
    <property type="term" value="F:kinase activity"/>
    <property type="evidence" value="ECO:0007669"/>
    <property type="project" value="TreeGrafter"/>
</dbReference>
<dbReference type="AlphaFoldDB" id="A0A9Q0JNN6"/>
<proteinExistence type="predicted"/>
<comment type="caution">
    <text evidence="3">The sequence shown here is derived from an EMBL/GenBank/DDBJ whole genome shotgun (WGS) entry which is preliminary data.</text>
</comment>
<keyword evidence="1" id="KW-0547">Nucleotide-binding</keyword>
<protein>
    <recommendedName>
        <fullName evidence="5">Protein kinase domain-containing protein</fullName>
    </recommendedName>
</protein>
<dbReference type="Proteomes" id="UP001141552">
    <property type="component" value="Unassembled WGS sequence"/>
</dbReference>
<dbReference type="Gene3D" id="1.10.510.10">
    <property type="entry name" value="Transferase(Phosphotransferase) domain 1"/>
    <property type="match status" value="1"/>
</dbReference>
<dbReference type="InterPro" id="IPR011009">
    <property type="entry name" value="Kinase-like_dom_sf"/>
</dbReference>
<name>A0A9Q0JNN6_9ROSI</name>
<evidence type="ECO:0000256" key="1">
    <source>
        <dbReference type="ARBA" id="ARBA00022741"/>
    </source>
</evidence>
<dbReference type="PANTHER" id="PTHR46008">
    <property type="entry name" value="LEAF RUST 10 DISEASE-RESISTANCE LOCUS RECEPTOR-LIKE PROTEIN KINASE-LIKE 1.4"/>
    <property type="match status" value="1"/>
</dbReference>
<evidence type="ECO:0000313" key="4">
    <source>
        <dbReference type="Proteomes" id="UP001141552"/>
    </source>
</evidence>
<sequence>FGVKIYRNRTDNVSFSCSSLFLALNWGTQEWLLSSSPLSFSVFFPALLNKDGIGNSHFRNCPPFYRGNLGQIKFHFTNSTRLEHCGPFVIDDCNEVHPNIQLDKGGRWYELENISQANTLLINDKEFQKQLSSNSYESFNSFSLPSFPYLSLQIISNLTLLKCKPTAHAPSRLNDIFGLLTARYYLEVHDWFECYKCFLKDGKCLLNKTGNFQCFGPHEDFNNDDKSDRSLKLSLGLCKLHLIYPFSSAFVSYDGKILLLTCLLHGHTWEIIFMEIEPNVKTSNIRLDKELPLTEKSDVYSFGVVLTELLSSKPAVDMTRERLEINLANLAISKILKGAFDELIDQNLGYKSSEEVKRMTILVAELAFLCLQQDQEMRPSMIEVFEQLKKIEGQALQNLEGEHHFAEVSKSLENTHTTQAVPLLKNSTPPHNQNL</sequence>
<feature type="non-terminal residue" evidence="3">
    <location>
        <position position="435"/>
    </location>
</feature>
<dbReference type="PANTHER" id="PTHR46008:SF2">
    <property type="entry name" value="LEAF RUST 10 DISEASE-RESISTANCE LOCUS RECEPTOR-LIKE PROTEIN KINASE-LIKE 1.4"/>
    <property type="match status" value="1"/>
</dbReference>
<dbReference type="EMBL" id="JAKUCV010000566">
    <property type="protein sequence ID" value="KAJ4849541.1"/>
    <property type="molecule type" value="Genomic_DNA"/>
</dbReference>
<dbReference type="OrthoDB" id="1194458at2759"/>
<dbReference type="GO" id="GO:0005524">
    <property type="term" value="F:ATP binding"/>
    <property type="evidence" value="ECO:0007669"/>
    <property type="project" value="UniProtKB-KW"/>
</dbReference>
<evidence type="ECO:0000313" key="3">
    <source>
        <dbReference type="EMBL" id="KAJ4849541.1"/>
    </source>
</evidence>
<accession>A0A9Q0JNN6</accession>
<gene>
    <name evidence="3" type="ORF">Tsubulata_033928</name>
</gene>
<dbReference type="SUPFAM" id="SSF56112">
    <property type="entry name" value="Protein kinase-like (PK-like)"/>
    <property type="match status" value="1"/>
</dbReference>
<keyword evidence="2" id="KW-0067">ATP-binding</keyword>
<reference evidence="3" key="1">
    <citation type="submission" date="2022-02" db="EMBL/GenBank/DDBJ databases">
        <authorList>
            <person name="Henning P.M."/>
            <person name="McCubbin A.G."/>
            <person name="Shore J.S."/>
        </authorList>
    </citation>
    <scope>NUCLEOTIDE SEQUENCE</scope>
    <source>
        <strain evidence="3">F60SS</strain>
        <tissue evidence="3">Leaves</tissue>
    </source>
</reference>
<keyword evidence="4" id="KW-1185">Reference proteome</keyword>
<evidence type="ECO:0008006" key="5">
    <source>
        <dbReference type="Google" id="ProtNLM"/>
    </source>
</evidence>